<dbReference type="RefSeq" id="WP_008277998.1">
    <property type="nucleotide sequence ID" value="NZ_AAXW01000062.1"/>
</dbReference>
<feature type="compositionally biased region" description="Low complexity" evidence="1">
    <location>
        <begin position="156"/>
        <end position="170"/>
    </location>
</feature>
<sequence>MSYTKDQLQKDFSLDDSDFKETIKAIGLSPNKKNFTQKERDRIEEAIKLFDSGAASSYEDMANYFKQKYPPNVDSTITAQLDQQAVETGLQLGERQAQIMSQVIPQVTVKRLSQMIQSGQLKDSFQQYWNQATQEGEDINVSELVDDYLETYQITPSTTPTNLLNSSTESSENDSDLP</sequence>
<dbReference type="eggNOG" id="ENOG50346PP">
    <property type="taxonomic scope" value="Bacteria"/>
</dbReference>
<protein>
    <submittedName>
        <fullName evidence="2">Uncharacterized protein</fullName>
    </submittedName>
</protein>
<comment type="caution">
    <text evidence="2">The sequence shown here is derived from an EMBL/GenBank/DDBJ whole genome shotgun (WGS) entry which is preliminary data.</text>
</comment>
<reference evidence="2 3" key="1">
    <citation type="submission" date="2007-03" db="EMBL/GenBank/DDBJ databases">
        <authorList>
            <person name="Stal L."/>
            <person name="Ferriera S."/>
            <person name="Johnson J."/>
            <person name="Kravitz S."/>
            <person name="Beeson K."/>
            <person name="Sutton G."/>
            <person name="Rogers Y.-H."/>
            <person name="Friedman R."/>
            <person name="Frazier M."/>
            <person name="Venter J.C."/>
        </authorList>
    </citation>
    <scope>NUCLEOTIDE SEQUENCE [LARGE SCALE GENOMIC DNA]</scope>
    <source>
        <strain evidence="2 3">CCY0110</strain>
    </source>
</reference>
<dbReference type="Proteomes" id="UP000003781">
    <property type="component" value="Unassembled WGS sequence"/>
</dbReference>
<gene>
    <name evidence="2" type="ORF">CY0110_31845</name>
</gene>
<keyword evidence="3" id="KW-1185">Reference proteome</keyword>
<dbReference type="OrthoDB" id="582172at2"/>
<evidence type="ECO:0000313" key="2">
    <source>
        <dbReference type="EMBL" id="EAZ88887.1"/>
    </source>
</evidence>
<name>A3IX94_9CHRO</name>
<dbReference type="AlphaFoldDB" id="A3IX94"/>
<organism evidence="2 3">
    <name type="scientific">Crocosphaera chwakensis CCY0110</name>
    <dbReference type="NCBI Taxonomy" id="391612"/>
    <lineage>
        <taxon>Bacteria</taxon>
        <taxon>Bacillati</taxon>
        <taxon>Cyanobacteriota</taxon>
        <taxon>Cyanophyceae</taxon>
        <taxon>Oscillatoriophycideae</taxon>
        <taxon>Chroococcales</taxon>
        <taxon>Aphanothecaceae</taxon>
        <taxon>Crocosphaera</taxon>
        <taxon>Crocosphaera chwakensis</taxon>
    </lineage>
</organism>
<accession>A3IX94</accession>
<proteinExistence type="predicted"/>
<dbReference type="EMBL" id="AAXW01000062">
    <property type="protein sequence ID" value="EAZ88887.1"/>
    <property type="molecule type" value="Genomic_DNA"/>
</dbReference>
<feature type="region of interest" description="Disordered" evidence="1">
    <location>
        <begin position="156"/>
        <end position="178"/>
    </location>
</feature>
<evidence type="ECO:0000313" key="3">
    <source>
        <dbReference type="Proteomes" id="UP000003781"/>
    </source>
</evidence>
<evidence type="ECO:0000256" key="1">
    <source>
        <dbReference type="SAM" id="MobiDB-lite"/>
    </source>
</evidence>